<accession>A0A6M3MBM9</accession>
<organism evidence="2">
    <name type="scientific">viral metagenome</name>
    <dbReference type="NCBI Taxonomy" id="1070528"/>
    <lineage>
        <taxon>unclassified sequences</taxon>
        <taxon>metagenomes</taxon>
        <taxon>organismal metagenomes</taxon>
    </lineage>
</organism>
<proteinExistence type="predicted"/>
<keyword evidence="1" id="KW-0472">Membrane</keyword>
<name>A0A6M3MBM9_9ZZZZ</name>
<keyword evidence="1" id="KW-0812">Transmembrane</keyword>
<dbReference type="EMBL" id="MT143782">
    <property type="protein sequence ID" value="QJB02419.1"/>
    <property type="molecule type" value="Genomic_DNA"/>
</dbReference>
<keyword evidence="1" id="KW-1133">Transmembrane helix</keyword>
<dbReference type="AlphaFoldDB" id="A0A6M3MBM9"/>
<reference evidence="2" key="1">
    <citation type="submission" date="2020-03" db="EMBL/GenBank/DDBJ databases">
        <title>The deep terrestrial virosphere.</title>
        <authorList>
            <person name="Holmfeldt K."/>
            <person name="Nilsson E."/>
            <person name="Simone D."/>
            <person name="Lopez-Fernandez M."/>
            <person name="Wu X."/>
            <person name="de Brujin I."/>
            <person name="Lundin D."/>
            <person name="Andersson A."/>
            <person name="Bertilsson S."/>
            <person name="Dopson M."/>
        </authorList>
    </citation>
    <scope>NUCLEOTIDE SEQUENCE</scope>
    <source>
        <strain evidence="2">MM171B01293</strain>
    </source>
</reference>
<evidence type="ECO:0000313" key="2">
    <source>
        <dbReference type="EMBL" id="QJB02419.1"/>
    </source>
</evidence>
<protein>
    <submittedName>
        <fullName evidence="2">Uncharacterized protein</fullName>
    </submittedName>
</protein>
<evidence type="ECO:0000256" key="1">
    <source>
        <dbReference type="SAM" id="Phobius"/>
    </source>
</evidence>
<sequence>MDEVKIIAGVIAVMFLTYIAIRLWAYGIFRSYFDAKKQDRKENKNAKTE</sequence>
<gene>
    <name evidence="2" type="ORF">MM171B01293_0005</name>
</gene>
<feature type="transmembrane region" description="Helical" evidence="1">
    <location>
        <begin position="6"/>
        <end position="29"/>
    </location>
</feature>